<name>A0A6J7RZV6_9ZZZZ</name>
<reference evidence="1" key="1">
    <citation type="submission" date="2020-05" db="EMBL/GenBank/DDBJ databases">
        <authorList>
            <person name="Chiriac C."/>
            <person name="Salcher M."/>
            <person name="Ghai R."/>
            <person name="Kavagutti S V."/>
        </authorList>
    </citation>
    <scope>NUCLEOTIDE SEQUENCE</scope>
</reference>
<protein>
    <submittedName>
        <fullName evidence="1">Unannotated protein</fullName>
    </submittedName>
</protein>
<dbReference type="SUPFAM" id="SSF51445">
    <property type="entry name" value="(Trans)glycosidases"/>
    <property type="match status" value="1"/>
</dbReference>
<organism evidence="1">
    <name type="scientific">freshwater metagenome</name>
    <dbReference type="NCBI Taxonomy" id="449393"/>
    <lineage>
        <taxon>unclassified sequences</taxon>
        <taxon>metagenomes</taxon>
        <taxon>ecological metagenomes</taxon>
    </lineage>
</organism>
<dbReference type="GO" id="GO:0004553">
    <property type="term" value="F:hydrolase activity, hydrolyzing O-glycosyl compounds"/>
    <property type="evidence" value="ECO:0007669"/>
    <property type="project" value="TreeGrafter"/>
</dbReference>
<dbReference type="Gene3D" id="3.20.20.80">
    <property type="entry name" value="Glycosidases"/>
    <property type="match status" value="1"/>
</dbReference>
<evidence type="ECO:0000313" key="1">
    <source>
        <dbReference type="EMBL" id="CAB5034182.1"/>
    </source>
</evidence>
<sequence>MVNHSWTHLDSLPMSAEVDRQLFGLHAPPDAGSNPTVPYGYLRLWDSGVSWAELNPARNEFNFEKLNRAINVAQSNGAAVMYVLGKTPAWASGGSDSAPPKDMAYVNEFIYAMCMKFGGTIASYEAWNEGNLQTFWSGTPAQLADVTLAVHEAINTCKKNYATAINPLVFAASTGTRAEGAFATNFNAYLSALKTMNWPVDGYSVHSYPSANGGPAERIDGLTQFKTMLAVNNAPPKLIFDSEVNYGLAGLGQDHVDIDDATSAAYMSRTYIDSVRYGITSTFWFLWTNAYYGKLGIQFTPASAVTQAAWNATRSWLVGGRMQRCGEFANVTKCQMSDGGGTSSTIAWTSAGTASINTAGIGRQMCTLSGACIPITANTVVIGVAQVRLLL</sequence>
<gene>
    <name evidence="1" type="ORF">UFOPK4237_00145</name>
</gene>
<dbReference type="EMBL" id="CAFBPZ010000005">
    <property type="protein sequence ID" value="CAB5034182.1"/>
    <property type="molecule type" value="Genomic_DNA"/>
</dbReference>
<proteinExistence type="predicted"/>
<dbReference type="AlphaFoldDB" id="A0A6J7RZV6"/>
<dbReference type="InterPro" id="IPR051923">
    <property type="entry name" value="Glycosyl_Hydrolase_39"/>
</dbReference>
<accession>A0A6J7RZV6</accession>
<dbReference type="PANTHER" id="PTHR12631">
    <property type="entry name" value="ALPHA-L-IDURONIDASE"/>
    <property type="match status" value="1"/>
</dbReference>
<dbReference type="PANTHER" id="PTHR12631:SF10">
    <property type="entry name" value="BETA-XYLOSIDASE-LIKE PROTEIN-RELATED"/>
    <property type="match status" value="1"/>
</dbReference>
<dbReference type="InterPro" id="IPR017853">
    <property type="entry name" value="GH"/>
</dbReference>